<comment type="caution">
    <text evidence="6">The sequence shown here is derived from an EMBL/GenBank/DDBJ whole genome shotgun (WGS) entry which is preliminary data.</text>
</comment>
<gene>
    <name evidence="6" type="primary">adh_0</name>
    <name evidence="6" type="ORF">A0H81_02184</name>
</gene>
<dbReference type="Pfam" id="PF08240">
    <property type="entry name" value="ADH_N"/>
    <property type="match status" value="1"/>
</dbReference>
<dbReference type="Gene3D" id="3.40.50.720">
    <property type="entry name" value="NAD(P)-binding Rossmann-like Domain"/>
    <property type="match status" value="1"/>
</dbReference>
<protein>
    <submittedName>
        <fullName evidence="6">Alcohol dehydrogenase</fullName>
    </submittedName>
</protein>
<name>A0A1C7MNG5_GRIFR</name>
<dbReference type="Proteomes" id="UP000092993">
    <property type="component" value="Unassembled WGS sequence"/>
</dbReference>
<dbReference type="SUPFAM" id="SSF50129">
    <property type="entry name" value="GroES-like"/>
    <property type="match status" value="1"/>
</dbReference>
<dbReference type="InterPro" id="IPR013154">
    <property type="entry name" value="ADH-like_N"/>
</dbReference>
<feature type="domain" description="Alcohol dehydrogenase-like N-terminal" evidence="5">
    <location>
        <begin position="106"/>
        <end position="191"/>
    </location>
</feature>
<evidence type="ECO:0000256" key="4">
    <source>
        <dbReference type="ARBA" id="ARBA00022833"/>
    </source>
</evidence>
<dbReference type="GO" id="GO:0046872">
    <property type="term" value="F:metal ion binding"/>
    <property type="evidence" value="ECO:0007669"/>
    <property type="project" value="UniProtKB-KW"/>
</dbReference>
<accession>A0A1C7MNG5</accession>
<dbReference type="OMA" id="CENLAGF"/>
<sequence length="338" mass="36766">MFFGFWTGSLPSSNYKSHPTFLKSTDKLPFHLKDILHFRQPAEDARFTHKGHSPSLSTISSVIPKTSATLILRVRSIQPLFTLILVHSLKLPSAVRTCISSRATPSVASGRILGHEGLGIVESVGAGVSAFKPGDRVIISCITACGTCHYCRRAMPSHCTDGGWILGNTIDGTQAEFVRIPHADSSLYKVPAGVDESALPSTVIMIDLDKNRLAVAKKRARRMWWRAGLTSEAVGTPLTFEMCEEIIGVGGTIANVGVHGAKVDLHLEKLWDRNISITTRLVDAVTSPMLISLLESGKLDARVLATHKFKFEDMEQAYGSFAAAAQNNALKVIVDFEK</sequence>
<dbReference type="AlphaFoldDB" id="A0A1C7MNG5"/>
<comment type="similarity">
    <text evidence="2">Belongs to the zinc-containing alcohol dehydrogenase family.</text>
</comment>
<dbReference type="PANTHER" id="PTHR42813:SF4">
    <property type="entry name" value="NADP-DEPENDENT ISOPROPANOL DEHYDROGENASE"/>
    <property type="match status" value="1"/>
</dbReference>
<keyword evidence="4" id="KW-0862">Zinc</keyword>
<evidence type="ECO:0000256" key="2">
    <source>
        <dbReference type="ARBA" id="ARBA00008072"/>
    </source>
</evidence>
<proteinExistence type="inferred from homology"/>
<reference evidence="6 7" key="1">
    <citation type="submission" date="2016-03" db="EMBL/GenBank/DDBJ databases">
        <title>Whole genome sequencing of Grifola frondosa 9006-11.</title>
        <authorList>
            <person name="Min B."/>
            <person name="Park H."/>
            <person name="Kim J.-G."/>
            <person name="Cho H."/>
            <person name="Oh Y.-L."/>
            <person name="Kong W.-S."/>
            <person name="Choi I.-G."/>
        </authorList>
    </citation>
    <scope>NUCLEOTIDE SEQUENCE [LARGE SCALE GENOMIC DNA]</scope>
    <source>
        <strain evidence="6 7">9006-11</strain>
    </source>
</reference>
<organism evidence="6 7">
    <name type="scientific">Grifola frondosa</name>
    <name type="common">Maitake</name>
    <name type="synonym">Polyporus frondosus</name>
    <dbReference type="NCBI Taxonomy" id="5627"/>
    <lineage>
        <taxon>Eukaryota</taxon>
        <taxon>Fungi</taxon>
        <taxon>Dikarya</taxon>
        <taxon>Basidiomycota</taxon>
        <taxon>Agaricomycotina</taxon>
        <taxon>Agaricomycetes</taxon>
        <taxon>Polyporales</taxon>
        <taxon>Grifolaceae</taxon>
        <taxon>Grifola</taxon>
    </lineage>
</organism>
<keyword evidence="3" id="KW-0479">Metal-binding</keyword>
<dbReference type="EMBL" id="LUGG01000002">
    <property type="protein sequence ID" value="OBZ78392.1"/>
    <property type="molecule type" value="Genomic_DNA"/>
</dbReference>
<evidence type="ECO:0000313" key="7">
    <source>
        <dbReference type="Proteomes" id="UP000092993"/>
    </source>
</evidence>
<evidence type="ECO:0000256" key="1">
    <source>
        <dbReference type="ARBA" id="ARBA00001947"/>
    </source>
</evidence>
<dbReference type="InterPro" id="IPR036291">
    <property type="entry name" value="NAD(P)-bd_dom_sf"/>
</dbReference>
<comment type="cofactor">
    <cofactor evidence="1">
        <name>Zn(2+)</name>
        <dbReference type="ChEBI" id="CHEBI:29105"/>
    </cofactor>
</comment>
<dbReference type="OrthoDB" id="256333at2759"/>
<dbReference type="Gene3D" id="3.90.180.10">
    <property type="entry name" value="Medium-chain alcohol dehydrogenases, catalytic domain"/>
    <property type="match status" value="2"/>
</dbReference>
<dbReference type="InterPro" id="IPR011032">
    <property type="entry name" value="GroES-like_sf"/>
</dbReference>
<dbReference type="STRING" id="5627.A0A1C7MNG5"/>
<evidence type="ECO:0000256" key="3">
    <source>
        <dbReference type="ARBA" id="ARBA00022723"/>
    </source>
</evidence>
<dbReference type="SUPFAM" id="SSF51735">
    <property type="entry name" value="NAD(P)-binding Rossmann-fold domains"/>
    <property type="match status" value="1"/>
</dbReference>
<evidence type="ECO:0000259" key="5">
    <source>
        <dbReference type="Pfam" id="PF08240"/>
    </source>
</evidence>
<keyword evidence="7" id="KW-1185">Reference proteome</keyword>
<evidence type="ECO:0000313" key="6">
    <source>
        <dbReference type="EMBL" id="OBZ78392.1"/>
    </source>
</evidence>
<dbReference type="PANTHER" id="PTHR42813">
    <property type="entry name" value="ZINC-TYPE ALCOHOL DEHYDROGENASE-LIKE"/>
    <property type="match status" value="1"/>
</dbReference>